<dbReference type="EMBL" id="LXQA010036876">
    <property type="protein sequence ID" value="MCH98158.1"/>
    <property type="molecule type" value="Genomic_DNA"/>
</dbReference>
<dbReference type="CDD" id="cd09272">
    <property type="entry name" value="RNase_HI_RT_Ty1"/>
    <property type="match status" value="1"/>
</dbReference>
<dbReference type="PANTHER" id="PTHR11439:SF517">
    <property type="entry name" value="CYSTEINE-RICH RLK (RECEPTOR-LIKE PROTEIN KINASE) 8"/>
    <property type="match status" value="1"/>
</dbReference>
<reference evidence="2 3" key="1">
    <citation type="journal article" date="2018" name="Front. Plant Sci.">
        <title>Red Clover (Trifolium pratense) and Zigzag Clover (T. medium) - A Picture of Genomic Similarities and Differences.</title>
        <authorList>
            <person name="Dluhosova J."/>
            <person name="Istvanek J."/>
            <person name="Nedelnik J."/>
            <person name="Repkova J."/>
        </authorList>
    </citation>
    <scope>NUCLEOTIDE SEQUENCE [LARGE SCALE GENOMIC DNA]</scope>
    <source>
        <strain evidence="3">cv. 10/8</strain>
        <tissue evidence="2">Leaf</tissue>
    </source>
</reference>
<dbReference type="InterPro" id="IPR013103">
    <property type="entry name" value="RVT_2"/>
</dbReference>
<organism evidence="2 3">
    <name type="scientific">Trifolium medium</name>
    <dbReference type="NCBI Taxonomy" id="97028"/>
    <lineage>
        <taxon>Eukaryota</taxon>
        <taxon>Viridiplantae</taxon>
        <taxon>Streptophyta</taxon>
        <taxon>Embryophyta</taxon>
        <taxon>Tracheophyta</taxon>
        <taxon>Spermatophyta</taxon>
        <taxon>Magnoliopsida</taxon>
        <taxon>eudicotyledons</taxon>
        <taxon>Gunneridae</taxon>
        <taxon>Pentapetalae</taxon>
        <taxon>rosids</taxon>
        <taxon>fabids</taxon>
        <taxon>Fabales</taxon>
        <taxon>Fabaceae</taxon>
        <taxon>Papilionoideae</taxon>
        <taxon>50 kb inversion clade</taxon>
        <taxon>NPAAA clade</taxon>
        <taxon>Hologalegina</taxon>
        <taxon>IRL clade</taxon>
        <taxon>Trifolieae</taxon>
        <taxon>Trifolium</taxon>
    </lineage>
</organism>
<dbReference type="SUPFAM" id="SSF56672">
    <property type="entry name" value="DNA/RNA polymerases"/>
    <property type="match status" value="1"/>
</dbReference>
<feature type="domain" description="Reverse transcriptase Ty1/copia-type" evidence="1">
    <location>
        <begin position="1"/>
        <end position="56"/>
    </location>
</feature>
<dbReference type="Proteomes" id="UP000265520">
    <property type="component" value="Unassembled WGS sequence"/>
</dbReference>
<comment type="caution">
    <text evidence="2">The sequence shown here is derived from an EMBL/GenBank/DDBJ whole genome shotgun (WGS) entry which is preliminary data.</text>
</comment>
<proteinExistence type="predicted"/>
<gene>
    <name evidence="2" type="ORF">A2U01_0019157</name>
</gene>
<name>A0A392NGD8_9FABA</name>
<evidence type="ECO:0000259" key="1">
    <source>
        <dbReference type="Pfam" id="PF07727"/>
    </source>
</evidence>
<evidence type="ECO:0000313" key="2">
    <source>
        <dbReference type="EMBL" id="MCH98158.1"/>
    </source>
</evidence>
<sequence>MKKRFAMTDLGKMRYFLGVEVNQGDHGIFICQQKYMKEILSRFGMEMCNSVNSPIVPGNKLHKDENGKLVDATKYKQIVGCLMYLLATRPDLTYSVCLIARYMDKPTELHYAAAKRILRYLKGTMSLGLLYKKGVKGAVQSLQGWTDSDYAGDTNDRRSTTGYVFKFGSAAISWSSKKQPIVTLSTTEAEFVAAAACACQGMWLKKILKQLGRDQGRKTIIFCDNSSSIKLSKNPIMHGRCKHIDVRYYFLRDLVKDEVFELKYCKTDEQIADVLTKPLKLESFCRFRDMLGVCDISSLV</sequence>
<dbReference type="Pfam" id="PF07727">
    <property type="entry name" value="RVT_2"/>
    <property type="match status" value="1"/>
</dbReference>
<dbReference type="AlphaFoldDB" id="A0A392NGD8"/>
<protein>
    <recommendedName>
        <fullName evidence="1">Reverse transcriptase Ty1/copia-type domain-containing protein</fullName>
    </recommendedName>
</protein>
<evidence type="ECO:0000313" key="3">
    <source>
        <dbReference type="Proteomes" id="UP000265520"/>
    </source>
</evidence>
<dbReference type="PANTHER" id="PTHR11439">
    <property type="entry name" value="GAG-POL-RELATED RETROTRANSPOSON"/>
    <property type="match status" value="1"/>
</dbReference>
<accession>A0A392NGD8</accession>
<dbReference type="InterPro" id="IPR043502">
    <property type="entry name" value="DNA/RNA_pol_sf"/>
</dbReference>
<keyword evidence="3" id="KW-1185">Reference proteome</keyword>